<proteinExistence type="predicted"/>
<dbReference type="InterPro" id="IPR038274">
    <property type="entry name" value="Atg6/Beclin_C_sf"/>
</dbReference>
<name>A0A1J4KZA6_9EUKA</name>
<reference evidence="2" key="1">
    <citation type="submission" date="2016-10" db="EMBL/GenBank/DDBJ databases">
        <authorList>
            <person name="Benchimol M."/>
            <person name="Almeida L.G."/>
            <person name="Vasconcelos A.T."/>
            <person name="Perreira-Neves A."/>
            <person name="Rosa I.A."/>
            <person name="Tasca T."/>
            <person name="Bogo M.R."/>
            <person name="de Souza W."/>
        </authorList>
    </citation>
    <scope>NUCLEOTIDE SEQUENCE [LARGE SCALE GENOMIC DNA]</scope>
    <source>
        <strain evidence="2">K</strain>
    </source>
</reference>
<dbReference type="InterPro" id="IPR040455">
    <property type="entry name" value="Atg6_BARA"/>
</dbReference>
<accession>A0A1J4KZA6</accession>
<gene>
    <name evidence="2" type="ORF">TRFO_41811</name>
</gene>
<dbReference type="GeneID" id="94848691"/>
<dbReference type="Pfam" id="PF04111">
    <property type="entry name" value="APG6"/>
    <property type="match status" value="1"/>
</dbReference>
<organism evidence="2 3">
    <name type="scientific">Tritrichomonas foetus</name>
    <dbReference type="NCBI Taxonomy" id="1144522"/>
    <lineage>
        <taxon>Eukaryota</taxon>
        <taxon>Metamonada</taxon>
        <taxon>Parabasalia</taxon>
        <taxon>Tritrichomonadida</taxon>
        <taxon>Tritrichomonadidae</taxon>
        <taxon>Tritrichomonas</taxon>
    </lineage>
</organism>
<evidence type="ECO:0000313" key="2">
    <source>
        <dbReference type="EMBL" id="OHT16490.1"/>
    </source>
</evidence>
<protein>
    <recommendedName>
        <fullName evidence="1">Atg6 BARA domain-containing protein</fullName>
    </recommendedName>
</protein>
<dbReference type="RefSeq" id="XP_068369626.1">
    <property type="nucleotide sequence ID" value="XM_068513987.1"/>
</dbReference>
<dbReference type="OrthoDB" id="20368at2759"/>
<feature type="domain" description="Atg6 BARA" evidence="1">
    <location>
        <begin position="201"/>
        <end position="360"/>
    </location>
</feature>
<dbReference type="VEuPathDB" id="TrichDB:TRFO_41811"/>
<dbReference type="Proteomes" id="UP000179807">
    <property type="component" value="Unassembled WGS sequence"/>
</dbReference>
<evidence type="ECO:0000313" key="3">
    <source>
        <dbReference type="Proteomes" id="UP000179807"/>
    </source>
</evidence>
<dbReference type="EMBL" id="MLAK01000109">
    <property type="protein sequence ID" value="OHT16490.1"/>
    <property type="molecule type" value="Genomic_DNA"/>
</dbReference>
<sequence>MRNRTSMRAIPHAIFICKSCQKSTYALFKQWNVDVTESKPKIITKTIPIHYKHYKVRIYIKDSQWTLSENYKIALESFHNLYFDYFPLCSDCMKEYIYLFTDITQFYDSFSSYIIKHVYNKNNIVPSKFLDEVYLSHHRLNDFKKAVSSIKVIKPLLGKEPIRKIKYYTQPKSPTKNIQMKKNLKQKRKTKDNSSIISSIILVKSFQISFNKHYGTINEMRIGNLTPDEVPIEEIERGLYFLGHLIVTIGAFINIDVSEIRLSEFLEFKVDNSKKYDPIFTSDIKSMKLLDSFNEKITQLFAVSNKLFSSQQICDNNIKLPYIIDISSKTINGNFYSYDRREPWQFTLSMKLLLYDFKTIQFASYQMAIDTL</sequence>
<dbReference type="AlphaFoldDB" id="A0A1J4KZA6"/>
<evidence type="ECO:0000259" key="1">
    <source>
        <dbReference type="Pfam" id="PF04111"/>
    </source>
</evidence>
<keyword evidence="3" id="KW-1185">Reference proteome</keyword>
<dbReference type="Gene3D" id="1.10.418.40">
    <property type="entry name" value="Autophagy protein 6/Beclin 1"/>
    <property type="match status" value="1"/>
</dbReference>
<comment type="caution">
    <text evidence="2">The sequence shown here is derived from an EMBL/GenBank/DDBJ whole genome shotgun (WGS) entry which is preliminary data.</text>
</comment>